<sequence length="166" mass="17666">MMQGVYPETIASNEGLLESCPHAADVSIIKARARDSTNHRLFKPNASLLTIHLNFISAIVSLVVGTSLASAKECNGGGGECVSYFHGSSCLGTNFIGDYVPTCGGNCFQYSSFDSLPVEGSLFVGTDCHAYSDSNCQNQIVDTGNILGTSCYDTPDAQSMRCFYDC</sequence>
<dbReference type="AlphaFoldDB" id="A0AAD7ES73"/>
<evidence type="ECO:0000313" key="2">
    <source>
        <dbReference type="Proteomes" id="UP001218218"/>
    </source>
</evidence>
<evidence type="ECO:0000313" key="1">
    <source>
        <dbReference type="EMBL" id="KAJ7347471.1"/>
    </source>
</evidence>
<accession>A0AAD7ES73</accession>
<gene>
    <name evidence="1" type="ORF">DFH08DRAFT_960792</name>
</gene>
<keyword evidence="2" id="KW-1185">Reference proteome</keyword>
<comment type="caution">
    <text evidence="1">The sequence shown here is derived from an EMBL/GenBank/DDBJ whole genome shotgun (WGS) entry which is preliminary data.</text>
</comment>
<organism evidence="1 2">
    <name type="scientific">Mycena albidolilacea</name>
    <dbReference type="NCBI Taxonomy" id="1033008"/>
    <lineage>
        <taxon>Eukaryota</taxon>
        <taxon>Fungi</taxon>
        <taxon>Dikarya</taxon>
        <taxon>Basidiomycota</taxon>
        <taxon>Agaricomycotina</taxon>
        <taxon>Agaricomycetes</taxon>
        <taxon>Agaricomycetidae</taxon>
        <taxon>Agaricales</taxon>
        <taxon>Marasmiineae</taxon>
        <taxon>Mycenaceae</taxon>
        <taxon>Mycena</taxon>
    </lineage>
</organism>
<reference evidence="1" key="1">
    <citation type="submission" date="2023-03" db="EMBL/GenBank/DDBJ databases">
        <title>Massive genome expansion in bonnet fungi (Mycena s.s.) driven by repeated elements and novel gene families across ecological guilds.</title>
        <authorList>
            <consortium name="Lawrence Berkeley National Laboratory"/>
            <person name="Harder C.B."/>
            <person name="Miyauchi S."/>
            <person name="Viragh M."/>
            <person name="Kuo A."/>
            <person name="Thoen E."/>
            <person name="Andreopoulos B."/>
            <person name="Lu D."/>
            <person name="Skrede I."/>
            <person name="Drula E."/>
            <person name="Henrissat B."/>
            <person name="Morin E."/>
            <person name="Kohler A."/>
            <person name="Barry K."/>
            <person name="LaButti K."/>
            <person name="Morin E."/>
            <person name="Salamov A."/>
            <person name="Lipzen A."/>
            <person name="Mereny Z."/>
            <person name="Hegedus B."/>
            <person name="Baldrian P."/>
            <person name="Stursova M."/>
            <person name="Weitz H."/>
            <person name="Taylor A."/>
            <person name="Grigoriev I.V."/>
            <person name="Nagy L.G."/>
            <person name="Martin F."/>
            <person name="Kauserud H."/>
        </authorList>
    </citation>
    <scope>NUCLEOTIDE SEQUENCE</scope>
    <source>
        <strain evidence="1">CBHHK002</strain>
    </source>
</reference>
<name>A0AAD7ES73_9AGAR</name>
<dbReference type="EMBL" id="JARIHO010000019">
    <property type="protein sequence ID" value="KAJ7347471.1"/>
    <property type="molecule type" value="Genomic_DNA"/>
</dbReference>
<protein>
    <submittedName>
        <fullName evidence="1">Uncharacterized protein</fullName>
    </submittedName>
</protein>
<proteinExistence type="predicted"/>
<dbReference type="Proteomes" id="UP001218218">
    <property type="component" value="Unassembled WGS sequence"/>
</dbReference>